<protein>
    <submittedName>
        <fullName evidence="10">Peptidase M11</fullName>
    </submittedName>
</protein>
<dbReference type="InterPro" id="IPR006644">
    <property type="entry name" value="Cadg"/>
</dbReference>
<evidence type="ECO:0000256" key="5">
    <source>
        <dbReference type="ARBA" id="ARBA00023157"/>
    </source>
</evidence>
<dbReference type="Pfam" id="PF13385">
    <property type="entry name" value="Laminin_G_3"/>
    <property type="match status" value="1"/>
</dbReference>
<organism evidence="10 11">
    <name type="scientific">Haloferula helveola</name>
    <dbReference type="NCBI Taxonomy" id="490095"/>
    <lineage>
        <taxon>Bacteria</taxon>
        <taxon>Pseudomonadati</taxon>
        <taxon>Verrucomicrobiota</taxon>
        <taxon>Verrucomicrobiia</taxon>
        <taxon>Verrucomicrobiales</taxon>
        <taxon>Verrucomicrobiaceae</taxon>
        <taxon>Haloferula</taxon>
    </lineage>
</organism>
<feature type="chain" id="PRO_5046452848" evidence="7">
    <location>
        <begin position="28"/>
        <end position="2150"/>
    </location>
</feature>
<evidence type="ECO:0000259" key="9">
    <source>
        <dbReference type="PROSITE" id="PS51820"/>
    </source>
</evidence>
<dbReference type="PROSITE" id="PS51723">
    <property type="entry name" value="PEPTIDASE_M60"/>
    <property type="match status" value="1"/>
</dbReference>
<name>A0ABN6H5X2_9BACT</name>
<dbReference type="InterPro" id="IPR015919">
    <property type="entry name" value="Cadherin-like_sf"/>
</dbReference>
<dbReference type="EMBL" id="AP024702">
    <property type="protein sequence ID" value="BCX49009.1"/>
    <property type="molecule type" value="Genomic_DNA"/>
</dbReference>
<dbReference type="InterPro" id="IPR059100">
    <property type="entry name" value="TSP3_bac"/>
</dbReference>
<feature type="domain" description="Peptidase M60" evidence="8">
    <location>
        <begin position="454"/>
        <end position="745"/>
    </location>
</feature>
<evidence type="ECO:0000256" key="3">
    <source>
        <dbReference type="ARBA" id="ARBA00022729"/>
    </source>
</evidence>
<dbReference type="PANTHER" id="PTHR15730:SF5">
    <property type="entry name" value="SI:CH211-210B2.2-RELATED"/>
    <property type="match status" value="1"/>
</dbReference>
<dbReference type="Pfam" id="PF05345">
    <property type="entry name" value="He_PIG"/>
    <property type="match status" value="1"/>
</dbReference>
<dbReference type="Pfam" id="PF17291">
    <property type="entry name" value="M60-like_N"/>
    <property type="match status" value="1"/>
</dbReference>
<keyword evidence="3 7" id="KW-0732">Signal</keyword>
<dbReference type="SUPFAM" id="SSF56988">
    <property type="entry name" value="Anthrax protective antigen"/>
    <property type="match status" value="1"/>
</dbReference>
<dbReference type="Pfam" id="PF13402">
    <property type="entry name" value="Peptidase_M60"/>
    <property type="match status" value="1"/>
</dbReference>
<dbReference type="InterPro" id="IPR013320">
    <property type="entry name" value="ConA-like_dom_sf"/>
</dbReference>
<dbReference type="Pfam" id="PF18884">
    <property type="entry name" value="TSP3_bac"/>
    <property type="match status" value="3"/>
</dbReference>
<dbReference type="InterPro" id="IPR013783">
    <property type="entry name" value="Ig-like_fold"/>
</dbReference>
<dbReference type="SUPFAM" id="SSF49899">
    <property type="entry name" value="Concanavalin A-like lectins/glucanases"/>
    <property type="match status" value="1"/>
</dbReference>
<dbReference type="RefSeq" id="WP_338685439.1">
    <property type="nucleotide sequence ID" value="NZ_AP024702.1"/>
</dbReference>
<dbReference type="SMART" id="SM01276">
    <property type="entry name" value="M60-like"/>
    <property type="match status" value="1"/>
</dbReference>
<dbReference type="SMART" id="SM00560">
    <property type="entry name" value="LamGL"/>
    <property type="match status" value="1"/>
</dbReference>
<dbReference type="InterPro" id="IPR031161">
    <property type="entry name" value="Peptidase_M60_dom"/>
</dbReference>
<dbReference type="Gene3D" id="2.60.120.200">
    <property type="match status" value="1"/>
</dbReference>
<keyword evidence="2" id="KW-0964">Secreted</keyword>
<dbReference type="SMART" id="SM00736">
    <property type="entry name" value="CADG"/>
    <property type="match status" value="2"/>
</dbReference>
<dbReference type="SMART" id="SM00758">
    <property type="entry name" value="PA14"/>
    <property type="match status" value="1"/>
</dbReference>
<feature type="signal peptide" evidence="7">
    <location>
        <begin position="1"/>
        <end position="27"/>
    </location>
</feature>
<comment type="subcellular location">
    <subcellularLocation>
        <location evidence="1">Secreted</location>
    </subcellularLocation>
</comment>
<dbReference type="Pfam" id="PF17963">
    <property type="entry name" value="Big_9"/>
    <property type="match status" value="3"/>
</dbReference>
<dbReference type="Gene3D" id="2.60.120.1560">
    <property type="match status" value="1"/>
</dbReference>
<dbReference type="InterPro" id="IPR035423">
    <property type="entry name" value="M60-like_N"/>
</dbReference>
<dbReference type="InterPro" id="IPR006558">
    <property type="entry name" value="LamG-like"/>
</dbReference>
<dbReference type="Gene3D" id="2.60.40.10">
    <property type="entry name" value="Immunoglobulins"/>
    <property type="match status" value="2"/>
</dbReference>
<reference evidence="10 11" key="1">
    <citation type="submission" date="2021-06" db="EMBL/GenBank/DDBJ databases">
        <title>Complete genome of Haloferula helveola possessing various polysaccharide degrading enzymes.</title>
        <authorList>
            <person name="Takami H."/>
            <person name="Huang C."/>
            <person name="Hamasaki K."/>
        </authorList>
    </citation>
    <scope>NUCLEOTIDE SEQUENCE [LARGE SCALE GENOMIC DNA]</scope>
    <source>
        <strain evidence="10 11">CN-1</strain>
    </source>
</reference>
<dbReference type="Gene3D" id="1.10.390.30">
    <property type="entry name" value="Peptidase M60, enhancin-like domain 3"/>
    <property type="match status" value="1"/>
</dbReference>
<evidence type="ECO:0000259" key="8">
    <source>
        <dbReference type="PROSITE" id="PS51723"/>
    </source>
</evidence>
<gene>
    <name evidence="10" type="ORF">HAHE_29170</name>
</gene>
<feature type="region of interest" description="Disordered" evidence="6">
    <location>
        <begin position="1547"/>
        <end position="1597"/>
    </location>
</feature>
<evidence type="ECO:0000313" key="10">
    <source>
        <dbReference type="EMBL" id="BCX49009.1"/>
    </source>
</evidence>
<evidence type="ECO:0000313" key="11">
    <source>
        <dbReference type="Proteomes" id="UP001374893"/>
    </source>
</evidence>
<proteinExistence type="predicted"/>
<feature type="domain" description="PA14" evidence="9">
    <location>
        <begin position="1266"/>
        <end position="1422"/>
    </location>
</feature>
<dbReference type="SUPFAM" id="SSF49313">
    <property type="entry name" value="Cadherin-like"/>
    <property type="match status" value="2"/>
</dbReference>
<accession>A0ABN6H5X2</accession>
<dbReference type="InterPro" id="IPR051244">
    <property type="entry name" value="TCAF"/>
</dbReference>
<keyword evidence="4" id="KW-0106">Calcium</keyword>
<dbReference type="Pfam" id="PF07691">
    <property type="entry name" value="PA14"/>
    <property type="match status" value="1"/>
</dbReference>
<evidence type="ECO:0000256" key="7">
    <source>
        <dbReference type="SAM" id="SignalP"/>
    </source>
</evidence>
<evidence type="ECO:0000256" key="2">
    <source>
        <dbReference type="ARBA" id="ARBA00022525"/>
    </source>
</evidence>
<dbReference type="InterPro" id="IPR011658">
    <property type="entry name" value="PA14_dom"/>
</dbReference>
<evidence type="ECO:0000256" key="1">
    <source>
        <dbReference type="ARBA" id="ARBA00004613"/>
    </source>
</evidence>
<dbReference type="NCBIfam" id="NF012211">
    <property type="entry name" value="tand_rpt_95"/>
    <property type="match status" value="3"/>
</dbReference>
<dbReference type="Gene3D" id="2.60.40.3440">
    <property type="match status" value="1"/>
</dbReference>
<dbReference type="Gene3D" id="2.60.40.2810">
    <property type="match status" value="2"/>
</dbReference>
<keyword evidence="11" id="KW-1185">Reference proteome</keyword>
<evidence type="ECO:0000256" key="6">
    <source>
        <dbReference type="SAM" id="MobiDB-lite"/>
    </source>
</evidence>
<dbReference type="InterPro" id="IPR037524">
    <property type="entry name" value="PA14/GLEYA"/>
</dbReference>
<sequence>MTKPENPPACARTLFLMAGMLTIPAFAAAPVALDDLVLVEEGTTVTVDYLTANDSDADGDLLSVVTTTPPSNGTLTPLGGGAYSYMPDPGFTGLDSFTYVVSDGVLTDTGSVRVSVNASLDAEAARDALLAGVGELANPTQPGHMSAWGPTAASISNYAGQDETRPMVAAATLGAGRVVVLPDHQWLNMDNYGATVDTGTFYENAITWAAGTTDKNIAIVTVNSSAATWLAGQGYTNVTTSSTANLPTALASADLFTGWLGNGAGASVTTAVADFLRGGGAGLLCDYSPGYSWWWGKDKWDIPGTIALRDAGITFVGNDYVGSGPFTINRADDVMPIDTIVEVLENPGAHTQNEKDLAVGTMLRLVDALHEDDSTLARLTVAFDGAVAGITPTEANPVTDSFERALLEIECGLLAKLDPSEMTAHRAALPVDAGAPRVNGAVFGVTSPPAGHSQKTIYTPFYAAPGELVTIDFPAALSSINLDVRVSHLRNGDGQSSMPVMPDQMINFDVAAAQVQVANPHGGLIQIIVPGSVTWTGTENITVTGAVEAPYFMLGTTTDAEWTAGIRDRGTPFGVLDSPEASLIIDADLWLRTLDDPEAVISEWDFFCGKVREFYAYDAGRQLPVHHDYYPAGGVSTYPQSYGRTSNLVDSLNLQSSAYALTLHEYGHICDSGNIIFYEFGETSPNMGGKWMQETARKYAWKQELTVGRINNYLTLQTDDLWNHFNHYAVDVKGTPFDLLSAEFGPAVIKDSVAAITAASGLSTSQDKIDEWARELSNRTGFDMSDFFAAWQIPVSAAAETELAAFTAWMPVERVPDSLVVTQDTPVVFNDPSVNDFSYDGTLNLDSVGQPSSGSVTDNGDGTYTYTPAPGFTGDDDFTYTVSNATGNTFVTTVEVVVLAPGAGPKLAAFDGVANGSGWSTVTLPATYVSPVVVAQPLVAAGSPPLVARVRNAGATSFEVRLDRVDGSATPAGPTAVRFMVVEEGVYDAATDGIKMEAVRFTSTVTDTAGNFTGETRPFAYTGYDHYFIPTVFGQVMSANDNNWSAFWYQNSANSVTVGKHVGEDPTTTRADETIGYVVIESGSYQVGDYQLQIGLSNFDAFPGFKNTSSTPAVGTFPGFPFITSAQVATGPGDDGSLAHQLITAGHDNCGCFLTEDTLGDAEQGTGSQSFSYLLASYTGDGAVLSPDVATALQDGQTLIDVLGNDVVDGSPTIQVSQPSSGSVAVHADGSLIYTPDPGFTGLDGFTYTIDGTEAPVTVNVIASAVSQSGITADRFNGISGGSISNLTSSPDYPDNPSTTTVWSSLDSGSGVGDSYGHRIYGVVVPPTTGDYTFWIASDDASELRISTDHSSGAATLVASVSGWTGYQAWDSNSSQQSPTLALEADRAYYIEVLHKEGGGGDHVAVAWQGPGFSRTVLATPSIHTLGDTAPTVLAAPSDVAVDEGSAPTVIDVSGVFGDSDPGDFLTLAVHANSDPALVDASLVGSTLTLSYPSLETGSALVTLRAIDRLGSLVTSSFTVTVNDSNPDSDSDGLNDAWEVANFGSIAAQDGAGDPDGDGLDNSGELANGTDPNDVDSDSDGYQDGFEVYAGSDPADGGDTPQGLFAGLHSWWRLDQTGGLVAADEVAGNDGAVTGAVFGTGIDGNALTFDGVDDGVLAGSSAALTGTTDFTLCAWVKIDAAAGIGTVIQQREPGGAGYLGEYMLNVNDAGTVTFFVYNSGYQFNLTTTATVNDDQWHHLTAVRSGADGFIYIDGVEAAQGSGTIQSLQPLAVSIGYDHRDSNKRFAGSIDDVRVYSRTLALGEIQSFSNQAPQFSSSTLVKADGTSGVVYTGSIAGDASDPDVGDTLVFQSLSGPAWLSVGSDGSLSGTPGAGDVGLNEWMVEVSDGVLTDTATLQVTVDPPPNQAPQFASSLLVKANATEGTAYAGSIAGDASDPDVGDTLTFSKLSGPAWLSVAANGSLSGTPGSGDVGTNQWTVQVSDGSLTDTATLQVTVDALPTPTTYGANGETMISGSIVSGSYSSTLSSDNSYEQLQETETNGKPSKRYSYLEHRWTFDLGSGGSQVDLSVEAHHSANSEGDDFVFAYSTDGVNFTDVLTVTKTADDNTPQLVSLPPGLSGQVTIRVRDTDQTQGNRTLDSLFVDALGIEVLP</sequence>
<keyword evidence="5" id="KW-1015">Disulfide bond</keyword>
<evidence type="ECO:0000256" key="4">
    <source>
        <dbReference type="ARBA" id="ARBA00022837"/>
    </source>
</evidence>
<dbReference type="InterPro" id="IPR042279">
    <property type="entry name" value="Pep_M60_3"/>
</dbReference>
<dbReference type="Proteomes" id="UP001374893">
    <property type="component" value="Chromosome"/>
</dbReference>
<dbReference type="PANTHER" id="PTHR15730">
    <property type="entry name" value="EXPERIMENTAL AUTOIMMUNE PROSTATITIS ANTIGEN 2-RELATED"/>
    <property type="match status" value="1"/>
</dbReference>
<dbReference type="PROSITE" id="PS51820">
    <property type="entry name" value="PA14"/>
    <property type="match status" value="1"/>
</dbReference>